<evidence type="ECO:0000313" key="3">
    <source>
        <dbReference type="EMBL" id="OBR92963.1"/>
    </source>
</evidence>
<accession>A0A1A6ASE6</accession>
<evidence type="ECO:0000313" key="4">
    <source>
        <dbReference type="Proteomes" id="UP000093954"/>
    </source>
</evidence>
<feature type="domain" description="Transposon Tn7 transposition protein TnsD C-terminal" evidence="2">
    <location>
        <begin position="200"/>
        <end position="569"/>
    </location>
</feature>
<evidence type="ECO:0000259" key="2">
    <source>
        <dbReference type="Pfam" id="PF15978"/>
    </source>
</evidence>
<keyword evidence="4" id="KW-1185">Reference proteome</keyword>
<proteinExistence type="predicted"/>
<gene>
    <name evidence="3" type="ORF">CLRAG_22570</name>
</gene>
<organism evidence="3 4">
    <name type="scientific">Clostridium ragsdalei P11</name>
    <dbReference type="NCBI Taxonomy" id="1353534"/>
    <lineage>
        <taxon>Bacteria</taxon>
        <taxon>Bacillati</taxon>
        <taxon>Bacillota</taxon>
        <taxon>Clostridia</taxon>
        <taxon>Eubacteriales</taxon>
        <taxon>Clostridiaceae</taxon>
        <taxon>Clostridium</taxon>
    </lineage>
</organism>
<dbReference type="InterPro" id="IPR009492">
    <property type="entry name" value="TniQ"/>
</dbReference>
<sequence>MLYFFTDPYKDELIYSAIARYHCYTGNIDYKDTLEELFGKRTIIPSFEIGSNIEALVKNLGGKYTADYIINKHTIFPFYSPFLPGKRKKQALKEIKLQDGRGLYTRLGIIAGSICVKDGIYYCPFCAKDDIEKYGEAYIHREDQLQGISVCYKHGVKLKRYPISKQQVSRLQYIRFDERLLDLNENKSNNDKYEDKLLKLSKDAYYLLNQDFTRVSKEDIHKRYKNLLYERDLASSSGRIRQRELYEEFIAFYGEEFLKLMESTIDIDDEFNWLKVATRNRSRVIHPIRHLLLINFLQKDISEFFKEVNHKYNPFGKGPWLCLNKAADHYGKRVIEKLEITEDYKTKVPVGTFTCSCGFVYSRKGPDKTEEDKYKIGRVKCFGATWENRLKGLLSSRKYGVREISNAMGCDAKTAIKYADKLGLLSSINTEAVNCKLKEKIEKLNTSFESIYKNDVDNFIKNNEGCTRQQLRNSLKKQYIWLYRHDKIWLYNKLPEAIPRAKRNKNNKERVAWDKRDIEIKSLIAAKKKEMLNEEKPIRITKSSIGKAIGLLAILDKKIDKLPKTKEYLDEIIESVEQFQIRRCKQIIDKKFKEEEPIKLWEVQREAAIRTEAFRKLTGKLQKYINTGDKK</sequence>
<dbReference type="RefSeq" id="WP_065078504.1">
    <property type="nucleotide sequence ID" value="NZ_LROS01000022.1"/>
</dbReference>
<dbReference type="Pfam" id="PF15978">
    <property type="entry name" value="TnsD"/>
    <property type="match status" value="1"/>
</dbReference>
<reference evidence="3 4" key="1">
    <citation type="journal article" date="2012" name="Front. Microbiol.">
        <title>Draft Genome Sequence of the Virulent Strain 01-B526 of the Fish Pathogen Aeromonas salmonicida.</title>
        <authorList>
            <person name="Charette S.J."/>
            <person name="Brochu F."/>
            <person name="Boyle B."/>
            <person name="Filion G."/>
            <person name="Tanaka K.H."/>
            <person name="Derome N."/>
        </authorList>
    </citation>
    <scope>NUCLEOTIDE SEQUENCE [LARGE SCALE GENOMIC DNA]</scope>
    <source>
        <strain evidence="3 4">P11</strain>
    </source>
</reference>
<dbReference type="PATRIC" id="fig|1353534.3.peg.2296"/>
<feature type="domain" description="TniQ" evidence="1">
    <location>
        <begin position="4"/>
        <end position="158"/>
    </location>
</feature>
<comment type="caution">
    <text evidence="3">The sequence shown here is derived from an EMBL/GenBank/DDBJ whole genome shotgun (WGS) entry which is preliminary data.</text>
</comment>
<dbReference type="InterPro" id="IPR032750">
    <property type="entry name" value="TnsD_C"/>
</dbReference>
<evidence type="ECO:0000259" key="1">
    <source>
        <dbReference type="Pfam" id="PF06527"/>
    </source>
</evidence>
<name>A0A1A6ASE6_9CLOT</name>
<dbReference type="Proteomes" id="UP000093954">
    <property type="component" value="Unassembled WGS sequence"/>
</dbReference>
<dbReference type="EMBL" id="LROS01000022">
    <property type="protein sequence ID" value="OBR92963.1"/>
    <property type="molecule type" value="Genomic_DNA"/>
</dbReference>
<dbReference type="AlphaFoldDB" id="A0A1A6ASE6"/>
<dbReference type="Pfam" id="PF06527">
    <property type="entry name" value="TniQ"/>
    <property type="match status" value="1"/>
</dbReference>
<protein>
    <submittedName>
        <fullName evidence="3">Uncharacterized protein</fullName>
    </submittedName>
</protein>